<accession>A0A6A3J0H5</accession>
<sequence>MLNAMLTSLAILSCLLQQASTRRTCPPTTTTPHTHTAPNKKNLTEKQRHQGLWSLAHHVGDGNPRHGALNAVAAKFGVHPRIVSRIWQRAMTTVAASGVLAAPSRKRVAGRKQTFYGSALERLCEEAPEARSTVRTGAHVSGVPAVAGFKQVPFEWLSVSPGQC</sequence>
<evidence type="ECO:0000256" key="2">
    <source>
        <dbReference type="SAM" id="SignalP"/>
    </source>
</evidence>
<feature type="domain" description="DUF7769" evidence="3">
    <location>
        <begin position="43"/>
        <end position="95"/>
    </location>
</feature>
<dbReference type="EMBL" id="QXFV01002372">
    <property type="protein sequence ID" value="KAE8988756.1"/>
    <property type="molecule type" value="Genomic_DNA"/>
</dbReference>
<evidence type="ECO:0000256" key="1">
    <source>
        <dbReference type="SAM" id="MobiDB-lite"/>
    </source>
</evidence>
<dbReference type="InterPro" id="IPR056671">
    <property type="entry name" value="DUF7769"/>
</dbReference>
<feature type="compositionally biased region" description="Low complexity" evidence="1">
    <location>
        <begin position="22"/>
        <end position="36"/>
    </location>
</feature>
<dbReference type="Pfam" id="PF24964">
    <property type="entry name" value="DUF7769"/>
    <property type="match status" value="1"/>
</dbReference>
<feature type="region of interest" description="Disordered" evidence="1">
    <location>
        <begin position="22"/>
        <end position="42"/>
    </location>
</feature>
<comment type="caution">
    <text evidence="4">The sequence shown here is derived from an EMBL/GenBank/DDBJ whole genome shotgun (WGS) entry which is preliminary data.</text>
</comment>
<name>A0A6A3J0H5_9STRA</name>
<reference evidence="4 5" key="1">
    <citation type="submission" date="2018-09" db="EMBL/GenBank/DDBJ databases">
        <title>Genomic investigation of the strawberry pathogen Phytophthora fragariae indicates pathogenicity is determined by transcriptional variation in three key races.</title>
        <authorList>
            <person name="Adams T.M."/>
            <person name="Armitage A.D."/>
            <person name="Sobczyk M.K."/>
            <person name="Bates H.J."/>
            <person name="Dunwell J.M."/>
            <person name="Nellist C.F."/>
            <person name="Harrison R.J."/>
        </authorList>
    </citation>
    <scope>NUCLEOTIDE SEQUENCE [LARGE SCALE GENOMIC DNA]</scope>
    <source>
        <strain evidence="4 5">SCRP249</strain>
    </source>
</reference>
<dbReference type="PANTHER" id="PTHR33889:SF7">
    <property type="entry name" value="OS04G0681850 PROTEIN"/>
    <property type="match status" value="1"/>
</dbReference>
<gene>
    <name evidence="4" type="ORF">PR001_g21956</name>
</gene>
<evidence type="ECO:0000313" key="5">
    <source>
        <dbReference type="Proteomes" id="UP000429607"/>
    </source>
</evidence>
<dbReference type="PANTHER" id="PTHR33889">
    <property type="entry name" value="OS04G0681850 PROTEIN"/>
    <property type="match status" value="1"/>
</dbReference>
<keyword evidence="2" id="KW-0732">Signal</keyword>
<feature type="chain" id="PRO_5025454938" description="DUF7769 domain-containing protein" evidence="2">
    <location>
        <begin position="22"/>
        <end position="164"/>
    </location>
</feature>
<evidence type="ECO:0000259" key="3">
    <source>
        <dbReference type="Pfam" id="PF24964"/>
    </source>
</evidence>
<proteinExistence type="predicted"/>
<dbReference type="AlphaFoldDB" id="A0A6A3J0H5"/>
<protein>
    <recommendedName>
        <fullName evidence="3">DUF7769 domain-containing protein</fullName>
    </recommendedName>
</protein>
<feature type="signal peptide" evidence="2">
    <location>
        <begin position="1"/>
        <end position="21"/>
    </location>
</feature>
<organism evidence="4 5">
    <name type="scientific">Phytophthora rubi</name>
    <dbReference type="NCBI Taxonomy" id="129364"/>
    <lineage>
        <taxon>Eukaryota</taxon>
        <taxon>Sar</taxon>
        <taxon>Stramenopiles</taxon>
        <taxon>Oomycota</taxon>
        <taxon>Peronosporomycetes</taxon>
        <taxon>Peronosporales</taxon>
        <taxon>Peronosporaceae</taxon>
        <taxon>Phytophthora</taxon>
    </lineage>
</organism>
<dbReference type="Proteomes" id="UP000429607">
    <property type="component" value="Unassembled WGS sequence"/>
</dbReference>
<evidence type="ECO:0000313" key="4">
    <source>
        <dbReference type="EMBL" id="KAE8988756.1"/>
    </source>
</evidence>